<dbReference type="InterPro" id="IPR011049">
    <property type="entry name" value="Serralysin-like_metalloprot_C"/>
</dbReference>
<evidence type="ECO:0000313" key="13">
    <source>
        <dbReference type="Proteomes" id="UP000036503"/>
    </source>
</evidence>
<dbReference type="InParanoid" id="A0A0J6WUJ3"/>
<evidence type="ECO:0000256" key="10">
    <source>
        <dbReference type="ARBA" id="ARBA00023237"/>
    </source>
</evidence>
<dbReference type="Pfam" id="PF05662">
    <property type="entry name" value="YadA_stalk"/>
    <property type="match status" value="11"/>
</dbReference>
<dbReference type="InterPro" id="IPR008635">
    <property type="entry name" value="Coiled_stalk_dom"/>
</dbReference>
<dbReference type="Gene3D" id="2.150.10.10">
    <property type="entry name" value="Serralysin-like metalloprotease, C-terminal"/>
    <property type="match status" value="7"/>
</dbReference>
<evidence type="ECO:0000256" key="9">
    <source>
        <dbReference type="ARBA" id="ARBA00023136"/>
    </source>
</evidence>
<comment type="similarity">
    <text evidence="3">Belongs to the autotransporter-2 (AT-2) (TC 1.B.40) family.</text>
</comment>
<evidence type="ECO:0000256" key="7">
    <source>
        <dbReference type="ARBA" id="ARBA00022729"/>
    </source>
</evidence>
<dbReference type="InterPro" id="IPR008640">
    <property type="entry name" value="Adhesin_Head_dom"/>
</dbReference>
<evidence type="ECO:0000256" key="8">
    <source>
        <dbReference type="ARBA" id="ARBA00022927"/>
    </source>
</evidence>
<reference evidence="12 13" key="1">
    <citation type="submission" date="2015-06" db="EMBL/GenBank/DDBJ databases">
        <title>Draft genome sequence of beer spoilage bacterium Megasphaera cerevisiae type strain 20462.</title>
        <authorList>
            <person name="Kutumbaka K."/>
            <person name="Pasmowitz J."/>
            <person name="Mategko J."/>
            <person name="Reyes D."/>
            <person name="Friedrich A."/>
            <person name="Han S."/>
            <person name="Martens-Habbena W."/>
            <person name="Neal-McKinney J."/>
            <person name="Janagama H.K."/>
            <person name="Nadala C."/>
            <person name="Samadpour M."/>
        </authorList>
    </citation>
    <scope>NUCLEOTIDE SEQUENCE [LARGE SCALE GENOMIC DNA]</scope>
    <source>
        <strain evidence="12 13">DSM 20462</strain>
    </source>
</reference>
<keyword evidence="5" id="KW-1134">Transmembrane beta strand</keyword>
<dbReference type="GO" id="GO:0009986">
    <property type="term" value="C:cell surface"/>
    <property type="evidence" value="ECO:0007669"/>
    <property type="project" value="UniProtKB-SubCell"/>
</dbReference>
<evidence type="ECO:0000256" key="3">
    <source>
        <dbReference type="ARBA" id="ARBA00005848"/>
    </source>
</evidence>
<sequence length="2682" mass="265216">MNKIYKVVFNQTLQVFQVVSELAKGRSKAETPKALKKNMSLLSAKTWAAVLAAVAVLSGSPVFAADTAAVTVSNGANTTATSTVDATDGHTDYKVNLNDNIVLDSVTTGSTIMNANGVTVGGVNGVSLTSAGLNNGGNAITNVEAGTNGTDAVNVNQMNTAAAASKNTVSNGTNTTVSSSTAADGHTNYQVNLSDAISLSSVTTGNTVMNTNGVTIGSGSTAVSLTSAGLNNGGNTITNVKAGTNGTDAVNVSQMNAATAGSKTTVSNGTNTTVSSSTAADGHTNYQVNLNDAISLGSVTTGNTVMNTNGVTIGSGSTAVSLTSTGLNNGGNKITNVAAGTADTDAVNKGQMTNAIDESMKYFKANSTGTEASATGSDAVAVGSGAVSGGSEAVALGLNTTADGDQSLALGVNAGTSSGTTGAIAVGNTAKASQDGAVAIGQKSGANGKRSTVVGDSAQAVGDQALALGASASASGTNGTALGTSASTAGSSATAVGSHASAAGGSAAAIGDSASASGGDSVALGASSQASGTNDISLGASAGVGTQSGSTAKDQQNRISIGANAGRNGSGNENTAIGLNAGNDVSGDFNVAMGSSAGSSVDGDANTAIGYEANKSGSGSHSTAVGASTTASSAATALGYKAAAVGNNSVAVGYAAQANGSSGVAVGDGAKAADNSIALGHNSAASRSDSSGIAYLTGQAAGIYGVVSVGSSEGDITFQRRIINVADGSNGTDAVNVNQLKAAQTSVAALIGGNVTLNPDGSYSKFYLTDKDGNVHESNTLAEAMGKVTGKEIEVATANAVTYTDSNKTNINAGGTISKVTAATFSDQAVNLGQMNSAIADSQTKYYSVNSNESGNQDNTGATGENAIAAGPAATAVGDRSISIGDNTKAQGTNSIAIGNSNTTLDRQATAYGQSSIAIGSSASSAGNNSIALGNYALTEVQNSTSTTVNSAIAIGDQAQATSDQAVALGKNAHASGVNAFAQGNTSSATNESSIAVGTNASSSGTASTVIGKNSAVSGTHSGLIGTSMSTDTNQTGQALTGSDTYVVGNGNGTVGGTNSSIMGNSNTVGTTVTDPNGITHSYNTVNTSILGNSNTVTAQDADVIGHGNTVGKKNLNAAGIADGTIDTAAGSGVFGGNNTVYGSGNRIIGNNNTDSNLDGVFILGNNVTAGLANSVYLGSNSAYVTGSDASSTTAGVNSYSSVTIGSGNYTFAGANAAGVVTVGSVGSERRIQNVSAGLVSSTSTDAVNGSQLYTLTQPLRFAGDNSTVGSSSALDKNVIQRSSDQAVKITGGANLNNLSSNNIGVVASTDTNTLTVQLAKDLTGLNSVTTGNTVMNTNGVTIGSGSSAVSLTNNGLSNGNNTITNVKAGVNGTDAVNVSQLNTAAAKATTTVSNGTNTTVSSTTATDGHTNYQVNLNDKITLGSGANAVTVDGIAGAVTAGTKVSLDGVNGRGTVGNVTINGSGTTGTVNGLTNKTWDPNNYVSGQAATEDQLKLAVNTSNTTVTNAGLNFAGNDGTVIHKNLGDQLNIVGGYTGNGTTSSQNIKTVKNQSGNLEIQMADDAVFNSLTTGNTVMNNSGITIGSGSSAVSLTNTGLNNGGQKITNVAAGTVSATSTDAVNGSQLNTAAIKATTTVSDGTNTHVTSSTAIDGHTDYQVNLNDTVTLGSGADAVTLDGTKGTVTAGTGDNAVTVNGTNGTIQAGTKVSLDGVNGSGTIGNVIVNGSGSTGTVNGLTNKTWDPNNYVSGQAATEDQLKQVGTTLNSAGLNFAGNDGQVIHKTLGEQLNIVGGYNGTGTTSSTNVKTVKNNDGNLEIQMADDAVFNSVTTGNTVMNNSGITIGSGSSAVSLTHTGLNNGGQKITNVADGTADNDAINVSQLNTAAAKATTTVSDGTNTHVTSSTAADGHTDYKVNLNDTVTLGSGADAVTLDGTKGTIQAGTNVVLDGVNGTGKIGNVTINGNGSTGTVNGLTNKTWDPNNYVSGQAATEDQLKLAASTVTNAGLDFAGNDGTVIHKNLGDQLNIVGGYTGNGTTSSKNIKTVKNQNGDLEIQMADDAVFNSLTTGNTVMNNSGITIGSGSSAVSLTNTGLNNGGQEITNVADGKADNDAVNVSQLNKAAAGSKTTVSDGVNTTVTSSTAADGHTDYQVNLNKDINVESVTAGNTKMDTNGLTTADGKGNSTSVTATGMTTKDAAGNTTSVTGNGVSIAGSNGKNVSLTSSGLDNGGNKITNVAAGVDGTDAVNVDQLNDTVDKAAAAAKSTVSAGKNITVTPTVDGTDGHTDYNVALNDTVTLGSGANAVTMDGTRGTITAGTGDNAVKIDGTAGTISAGTKVSFDGTQGTGTIGNVTINGNGSTGTVNGLTNKTWEPDNYVSGQAASEDQLKVLDDRTVQYDRNEDGTVNKGQITLAGDGGTKITNVTAGTLSSDSTDAVNGSQLYATNQAVINNSQSINILGNSINKLDNRVNKVGAGAAALAALHPLDFDPDNKWDFAAGFGNYRDATAVAVGAFYRPNEDTMFSVGGNFGNGENMVNAGVSFKLGQGNHVSTSRVAMAKELKDVRAVVAQQAEQIQQLAAMVNSLVGVQAVKPDTTVMFPDVPKNHWAYETIKAMAAQGLIEGYPDGTFGGDRTMTRYEFAQIIYRVMQKGIAVDSKLIGEFKPELERIRVDTITRDKNGNPTIERVRVNK</sequence>
<dbReference type="InterPro" id="IPR024973">
    <property type="entry name" value="ESPR"/>
</dbReference>
<keyword evidence="8" id="KW-0653">Protein transport</keyword>
<keyword evidence="10" id="KW-0998">Cell outer membrane</keyword>
<dbReference type="Gene3D" id="3.30.1300.30">
    <property type="entry name" value="GSPII I/J protein-like"/>
    <property type="match status" value="1"/>
</dbReference>
<feature type="domain" description="SLH" evidence="11">
    <location>
        <begin position="2586"/>
        <end position="2649"/>
    </location>
</feature>
<dbReference type="GO" id="GO:0015031">
    <property type="term" value="P:protein transport"/>
    <property type="evidence" value="ECO:0007669"/>
    <property type="project" value="UniProtKB-KW"/>
</dbReference>
<dbReference type="Pfam" id="PF05658">
    <property type="entry name" value="YadA_head"/>
    <property type="match status" value="11"/>
</dbReference>
<evidence type="ECO:0000256" key="2">
    <source>
        <dbReference type="ARBA" id="ARBA00004442"/>
    </source>
</evidence>
<dbReference type="EMBL" id="LEKT01000064">
    <property type="protein sequence ID" value="KMO85442.1"/>
    <property type="molecule type" value="Genomic_DNA"/>
</dbReference>
<dbReference type="Gene3D" id="6.10.250.2040">
    <property type="match status" value="2"/>
</dbReference>
<protein>
    <recommendedName>
        <fullName evidence="11">SLH domain-containing protein</fullName>
    </recommendedName>
</protein>
<evidence type="ECO:0000256" key="6">
    <source>
        <dbReference type="ARBA" id="ARBA00022692"/>
    </source>
</evidence>
<dbReference type="InterPro" id="IPR005594">
    <property type="entry name" value="YadA_C"/>
</dbReference>
<dbReference type="SUPFAM" id="SSF54523">
    <property type="entry name" value="Pili subunits"/>
    <property type="match status" value="1"/>
</dbReference>
<keyword evidence="9" id="KW-0472">Membrane</keyword>
<dbReference type="SUPFAM" id="SSF101967">
    <property type="entry name" value="Adhesin YadA, collagen-binding domain"/>
    <property type="match status" value="9"/>
</dbReference>
<evidence type="ECO:0000259" key="11">
    <source>
        <dbReference type="PROSITE" id="PS51272"/>
    </source>
</evidence>
<keyword evidence="6" id="KW-0812">Transmembrane</keyword>
<dbReference type="Gene3D" id="2.20.70.140">
    <property type="match status" value="8"/>
</dbReference>
<dbReference type="InterPro" id="IPR001119">
    <property type="entry name" value="SLH_dom"/>
</dbReference>
<comment type="subcellular location">
    <subcellularLocation>
        <location evidence="2">Cell outer membrane</location>
    </subcellularLocation>
    <subcellularLocation>
        <location evidence="1">Cell surface</location>
    </subcellularLocation>
</comment>
<name>A0A0J6WUJ3_9FIRM</name>
<dbReference type="Pfam" id="PF13018">
    <property type="entry name" value="ESPR"/>
    <property type="match status" value="1"/>
</dbReference>
<evidence type="ECO:0000313" key="12">
    <source>
        <dbReference type="EMBL" id="KMO85442.1"/>
    </source>
</evidence>
<evidence type="ECO:0000256" key="5">
    <source>
        <dbReference type="ARBA" id="ARBA00022452"/>
    </source>
</evidence>
<dbReference type="Pfam" id="PF00395">
    <property type="entry name" value="SLH"/>
    <property type="match status" value="1"/>
</dbReference>
<evidence type="ECO:0000256" key="4">
    <source>
        <dbReference type="ARBA" id="ARBA00022448"/>
    </source>
</evidence>
<dbReference type="STRING" id="39029.BSR42_09080"/>
<dbReference type="Pfam" id="PF03895">
    <property type="entry name" value="YadA_anchor"/>
    <property type="match status" value="1"/>
</dbReference>
<keyword evidence="4" id="KW-0813">Transport</keyword>
<evidence type="ECO:0000256" key="1">
    <source>
        <dbReference type="ARBA" id="ARBA00004241"/>
    </source>
</evidence>
<comment type="caution">
    <text evidence="12">The sequence shown here is derived from an EMBL/GenBank/DDBJ whole genome shotgun (WGS) entry which is preliminary data.</text>
</comment>
<organism evidence="12 13">
    <name type="scientific">Megasphaera cerevisiae DSM 20462</name>
    <dbReference type="NCBI Taxonomy" id="1122219"/>
    <lineage>
        <taxon>Bacteria</taxon>
        <taxon>Bacillati</taxon>
        <taxon>Bacillota</taxon>
        <taxon>Negativicutes</taxon>
        <taxon>Veillonellales</taxon>
        <taxon>Veillonellaceae</taxon>
        <taxon>Megasphaera</taxon>
    </lineage>
</organism>
<dbReference type="PATRIC" id="fig|1122219.3.peg.2922"/>
<dbReference type="PROSITE" id="PS51272">
    <property type="entry name" value="SLH"/>
    <property type="match status" value="1"/>
</dbReference>
<dbReference type="GO" id="GO:0009279">
    <property type="term" value="C:cell outer membrane"/>
    <property type="evidence" value="ECO:0007669"/>
    <property type="project" value="UniProtKB-SubCell"/>
</dbReference>
<keyword evidence="13" id="KW-1185">Reference proteome</keyword>
<dbReference type="InterPro" id="IPR045584">
    <property type="entry name" value="Pilin-like"/>
</dbReference>
<proteinExistence type="inferred from homology"/>
<keyword evidence="7" id="KW-0732">Signal</keyword>
<dbReference type="Proteomes" id="UP000036503">
    <property type="component" value="Unassembled WGS sequence"/>
</dbReference>
<gene>
    <name evidence="12" type="ORF">AB840_13540</name>
</gene>
<accession>A0A0J6WUJ3</accession>
<dbReference type="Gene3D" id="1.20.5.170">
    <property type="match status" value="2"/>
</dbReference>